<organism evidence="2 3">
    <name type="scientific">Pseudotamlana carrageenivorans</name>
    <dbReference type="NCBI Taxonomy" id="2069432"/>
    <lineage>
        <taxon>Bacteria</taxon>
        <taxon>Pseudomonadati</taxon>
        <taxon>Bacteroidota</taxon>
        <taxon>Flavobacteriia</taxon>
        <taxon>Flavobacteriales</taxon>
        <taxon>Flavobacteriaceae</taxon>
        <taxon>Pseudotamlana</taxon>
    </lineage>
</organism>
<evidence type="ECO:0000313" key="2">
    <source>
        <dbReference type="EMBL" id="AUS06487.1"/>
    </source>
</evidence>
<evidence type="ECO:0000313" key="3">
    <source>
        <dbReference type="Proteomes" id="UP000236592"/>
    </source>
</evidence>
<dbReference type="Proteomes" id="UP000236592">
    <property type="component" value="Chromosome"/>
</dbReference>
<proteinExistence type="predicted"/>
<protein>
    <recommendedName>
        <fullName evidence="4">Cell wall anchor protein</fullName>
    </recommendedName>
</protein>
<accession>A0A2I7SKW3</accession>
<gene>
    <name evidence="2" type="ORF">C1A40_13990</name>
</gene>
<name>A0A2I7SKW3_9FLAO</name>
<keyword evidence="1" id="KW-0175">Coiled coil</keyword>
<evidence type="ECO:0000256" key="1">
    <source>
        <dbReference type="SAM" id="Coils"/>
    </source>
</evidence>
<dbReference type="KEGG" id="taj:C1A40_13990"/>
<feature type="coiled-coil region" evidence="1">
    <location>
        <begin position="37"/>
        <end position="89"/>
    </location>
</feature>
<dbReference type="EMBL" id="CP025938">
    <property type="protein sequence ID" value="AUS06487.1"/>
    <property type="molecule type" value="Genomic_DNA"/>
</dbReference>
<evidence type="ECO:0008006" key="4">
    <source>
        <dbReference type="Google" id="ProtNLM"/>
    </source>
</evidence>
<sequence length="98" mass="11608">MELLKNHLGEIITAIAGIGAWGFEHNKRKQELKRTELENNQSVIDLYQEALDDLKKRYDEKFSDLEVEIKSLKDNLNLWKGKYRTLKAEFDNYKKAHQ</sequence>
<keyword evidence="3" id="KW-1185">Reference proteome</keyword>
<dbReference type="AlphaFoldDB" id="A0A2I7SKW3"/>
<reference evidence="3" key="1">
    <citation type="submission" date="2018-01" db="EMBL/GenBank/DDBJ databases">
        <title>Complete genome of Tamlana sp. UJ94.</title>
        <authorList>
            <person name="Jung J."/>
            <person name="Chung D."/>
            <person name="Bae S.S."/>
            <person name="Baek K."/>
        </authorList>
    </citation>
    <scope>NUCLEOTIDE SEQUENCE [LARGE SCALE GENOMIC DNA]</scope>
    <source>
        <strain evidence="3">UJ94</strain>
    </source>
</reference>